<dbReference type="Pfam" id="PF17766">
    <property type="entry name" value="fn3_6"/>
    <property type="match status" value="1"/>
</dbReference>
<feature type="active site" description="Charge relay system" evidence="6 7">
    <location>
        <position position="606"/>
    </location>
</feature>
<dbReference type="InterPro" id="IPR015500">
    <property type="entry name" value="Peptidase_S8_subtilisin-rel"/>
</dbReference>
<dbReference type="InterPro" id="IPR037045">
    <property type="entry name" value="S8pro/Inhibitor_I9_sf"/>
</dbReference>
<dbReference type="CDD" id="cd02120">
    <property type="entry name" value="PA_subtilisin_like"/>
    <property type="match status" value="1"/>
</dbReference>
<dbReference type="InterPro" id="IPR000209">
    <property type="entry name" value="Peptidase_S8/S53_dom"/>
</dbReference>
<evidence type="ECO:0000313" key="15">
    <source>
        <dbReference type="Proteomes" id="UP000450012"/>
    </source>
</evidence>
<comment type="similarity">
    <text evidence="1 7 8">Belongs to the peptidase S8 family.</text>
</comment>
<dbReference type="InterPro" id="IPR023828">
    <property type="entry name" value="Peptidase_S8_Ser-AS"/>
</dbReference>
<dbReference type="Gene3D" id="3.30.70.80">
    <property type="entry name" value="Peptidase S8 propeptide/proteinase inhibitor I9"/>
    <property type="match status" value="1"/>
</dbReference>
<dbReference type="InterPro" id="IPR023827">
    <property type="entry name" value="Peptidase_S8_Asp-AS"/>
</dbReference>
<dbReference type="InterPro" id="IPR010259">
    <property type="entry name" value="S8pro/Inhibitor_I9"/>
</dbReference>
<feature type="signal peptide" evidence="9">
    <location>
        <begin position="1"/>
        <end position="20"/>
    </location>
</feature>
<dbReference type="PRINTS" id="PR00723">
    <property type="entry name" value="SUBTILISIN"/>
</dbReference>
<evidence type="ECO:0000256" key="7">
    <source>
        <dbReference type="PROSITE-ProRule" id="PRU01240"/>
    </source>
</evidence>
<feature type="domain" description="Inhibitor I9" evidence="12">
    <location>
        <begin position="81"/>
        <end position="129"/>
    </location>
</feature>
<organism evidence="14 15">
    <name type="scientific">Duganella rivi</name>
    <dbReference type="NCBI Taxonomy" id="2666083"/>
    <lineage>
        <taxon>Bacteria</taxon>
        <taxon>Pseudomonadati</taxon>
        <taxon>Pseudomonadota</taxon>
        <taxon>Betaproteobacteria</taxon>
        <taxon>Burkholderiales</taxon>
        <taxon>Oxalobacteraceae</taxon>
        <taxon>Telluria group</taxon>
        <taxon>Duganella</taxon>
    </lineage>
</organism>
<evidence type="ECO:0000259" key="11">
    <source>
        <dbReference type="Pfam" id="PF02225"/>
    </source>
</evidence>
<protein>
    <submittedName>
        <fullName evidence="14">S8 family serine peptidase</fullName>
    </submittedName>
</protein>
<evidence type="ECO:0000259" key="12">
    <source>
        <dbReference type="Pfam" id="PF05922"/>
    </source>
</evidence>
<dbReference type="AlphaFoldDB" id="A0A7X4KCN6"/>
<dbReference type="Proteomes" id="UP000450012">
    <property type="component" value="Unassembled WGS sequence"/>
</dbReference>
<feature type="domain" description="Peptidase S8/S53" evidence="10">
    <location>
        <begin position="157"/>
        <end position="646"/>
    </location>
</feature>
<feature type="domain" description="Subtilisin-like protease fibronectin type-III" evidence="13">
    <location>
        <begin position="706"/>
        <end position="798"/>
    </location>
</feature>
<dbReference type="PROSITE" id="PS51892">
    <property type="entry name" value="SUBTILASE"/>
    <property type="match status" value="1"/>
</dbReference>
<evidence type="ECO:0000313" key="14">
    <source>
        <dbReference type="EMBL" id="MYM68380.1"/>
    </source>
</evidence>
<evidence type="ECO:0000259" key="13">
    <source>
        <dbReference type="Pfam" id="PF17766"/>
    </source>
</evidence>
<dbReference type="GO" id="GO:0006508">
    <property type="term" value="P:proteolysis"/>
    <property type="evidence" value="ECO:0007669"/>
    <property type="project" value="UniProtKB-KW"/>
</dbReference>
<dbReference type="Gene3D" id="2.60.40.2310">
    <property type="match status" value="1"/>
</dbReference>
<sequence>MKRHSLSLAVLALMGSLAHADEIRRPYVVRLLDKPVAGYNGGLAGMPATQPAAGFGRRIDLNDPNVQVYGAYLDQKRSAVRATIANAPVSYEYKLVFNGFAAQLTDAEVRQLKANSAVAAIVPNTPRQVTVSDTATFLGLDAPGGLWSQLGGMAHAGEDIVVGILDSGIWPENPAYADRVDSHGVPTFDSSAQLAYGPPPASWKGSCQTGEAFTTAHCNNKLIGARYFDAGFLETGNELHWADFQSARDALGGDVGEGGHGSHTSSTAAGNLAPARMAGLDMGTVTGVAPRARVAMYKVCWSYTKAGTANGAGAGCWASDSVAGIEQAIADGVNVLNYSISGGTGSDDPVEEAFRQASNAGVFVAAAAGNDGPKPNVNHVAPWLTTVAASSHDREYVASLSLASGAAYTGASLNGTALPRTGLIRAEDAAVAGVDRNKARYCYGAGDNQGVAVLDAAKVAGKIVVCDRGGNGRLDKGSAVRAAGGAGMVLADDGLGPLADLHVLPALHVSQADGALIKAYAANAQAAAELSRFSVRRGVTPAPVVAAFSSRGPSRAERNQLKPDLAAPGVSILAAVSPAMTQDQKQQLLDGTLTPPSDWALMQGTSMATPHVAGLAALLQQRHPSWSPAAIKSALMTSAMDTQPDKLSGVEAGILPWGQGAGQVVPTRAADPGLVYDIQPADYVKYMCAIGRSYEECSGPQIKPFNLNTPSIAVANVMGTETVTRTVTNVSDRAATYTASASMGGYQVSVSPSTLTLGPGESQSFNVVLTRTTAADNTWEYGQLSWTDGSHVVRSPIVAQSGPPVIAPELVKSERTSGSKLVSLQTGFTGKLGVVLGGMKEVTQTAVSVGAAPAGAADTLAQATATCNAGSHGVRLLPFTVPANTLVARFETFDRDIDNNPAQTQDVDLALLKDGKLVDYSMTVGSNENITLTTPQAGTYQLCVIGYELAAGAPAALKVSSAIVPVNSSAGSLKAAPPGKVYGGSTATVGLSWSGLAADKRYVGVAGYVDPGGKVAAATVVAVDTDNAVPVVAGVARTTPPRSSKL</sequence>
<feature type="domain" description="PA" evidence="11">
    <location>
        <begin position="451"/>
        <end position="516"/>
    </location>
</feature>
<dbReference type="GO" id="GO:0004252">
    <property type="term" value="F:serine-type endopeptidase activity"/>
    <property type="evidence" value="ECO:0007669"/>
    <property type="project" value="UniProtKB-UniRule"/>
</dbReference>
<keyword evidence="3 9" id="KW-0732">Signal</keyword>
<evidence type="ECO:0000259" key="10">
    <source>
        <dbReference type="Pfam" id="PF00082"/>
    </source>
</evidence>
<dbReference type="PANTHER" id="PTHR10795">
    <property type="entry name" value="PROPROTEIN CONVERTASE SUBTILISIN/KEXIN"/>
    <property type="match status" value="1"/>
</dbReference>
<accession>A0A7X4KCN6</accession>
<evidence type="ECO:0000256" key="5">
    <source>
        <dbReference type="ARBA" id="ARBA00022825"/>
    </source>
</evidence>
<feature type="chain" id="PRO_5031332274" evidence="9">
    <location>
        <begin position="21"/>
        <end position="1046"/>
    </location>
</feature>
<dbReference type="InterPro" id="IPR041469">
    <property type="entry name" value="Subtilisin-like_FN3"/>
</dbReference>
<comment type="caution">
    <text evidence="14">The sequence shown here is derived from an EMBL/GenBank/DDBJ whole genome shotgun (WGS) entry which is preliminary data.</text>
</comment>
<dbReference type="InterPro" id="IPR036852">
    <property type="entry name" value="Peptidase_S8/S53_dom_sf"/>
</dbReference>
<dbReference type="InterPro" id="IPR003137">
    <property type="entry name" value="PA_domain"/>
</dbReference>
<keyword evidence="2 7" id="KW-0645">Protease</keyword>
<dbReference type="PROSITE" id="PS00138">
    <property type="entry name" value="SUBTILASE_SER"/>
    <property type="match status" value="1"/>
</dbReference>
<keyword evidence="5 7" id="KW-0720">Serine protease</keyword>
<keyword evidence="15" id="KW-1185">Reference proteome</keyword>
<dbReference type="RefSeq" id="WP_161014944.1">
    <property type="nucleotide sequence ID" value="NZ_WWCK01000005.1"/>
</dbReference>
<dbReference type="Gene3D" id="3.40.50.200">
    <property type="entry name" value="Peptidase S8/S53 domain"/>
    <property type="match status" value="1"/>
</dbReference>
<dbReference type="Pfam" id="PF05922">
    <property type="entry name" value="Inhibitor_I9"/>
    <property type="match status" value="1"/>
</dbReference>
<feature type="active site" description="Charge relay system" evidence="6 7">
    <location>
        <position position="260"/>
    </location>
</feature>
<feature type="active site" description="Charge relay system" evidence="6 7">
    <location>
        <position position="166"/>
    </location>
</feature>
<dbReference type="SUPFAM" id="SSF52743">
    <property type="entry name" value="Subtilisin-like"/>
    <property type="match status" value="1"/>
</dbReference>
<evidence type="ECO:0000256" key="3">
    <source>
        <dbReference type="ARBA" id="ARBA00022729"/>
    </source>
</evidence>
<reference evidence="14 15" key="1">
    <citation type="submission" date="2019-12" db="EMBL/GenBank/DDBJ databases">
        <title>Novel species isolated from a subtropical stream in China.</title>
        <authorList>
            <person name="Lu H."/>
        </authorList>
    </citation>
    <scope>NUCLEOTIDE SEQUENCE [LARGE SCALE GENOMIC DNA]</scope>
    <source>
        <strain evidence="14 15">FT55W</strain>
    </source>
</reference>
<evidence type="ECO:0000256" key="2">
    <source>
        <dbReference type="ARBA" id="ARBA00022670"/>
    </source>
</evidence>
<gene>
    <name evidence="14" type="ORF">GTP45_16310</name>
</gene>
<dbReference type="InterPro" id="IPR045051">
    <property type="entry name" value="SBT"/>
</dbReference>
<evidence type="ECO:0000256" key="4">
    <source>
        <dbReference type="ARBA" id="ARBA00022801"/>
    </source>
</evidence>
<dbReference type="Pfam" id="PF02225">
    <property type="entry name" value="PA"/>
    <property type="match status" value="1"/>
</dbReference>
<evidence type="ECO:0000256" key="1">
    <source>
        <dbReference type="ARBA" id="ARBA00011073"/>
    </source>
</evidence>
<dbReference type="Gene3D" id="2.60.120.380">
    <property type="match status" value="1"/>
</dbReference>
<dbReference type="EMBL" id="WWCK01000005">
    <property type="protein sequence ID" value="MYM68380.1"/>
    <property type="molecule type" value="Genomic_DNA"/>
</dbReference>
<dbReference type="Pfam" id="PF00082">
    <property type="entry name" value="Peptidase_S8"/>
    <property type="match status" value="1"/>
</dbReference>
<name>A0A7X4KCN6_9BURK</name>
<evidence type="ECO:0000256" key="8">
    <source>
        <dbReference type="RuleBase" id="RU003355"/>
    </source>
</evidence>
<evidence type="ECO:0000256" key="9">
    <source>
        <dbReference type="SAM" id="SignalP"/>
    </source>
</evidence>
<evidence type="ECO:0000256" key="6">
    <source>
        <dbReference type="PIRSR" id="PIRSR615500-1"/>
    </source>
</evidence>
<keyword evidence="4 7" id="KW-0378">Hydrolase</keyword>
<proteinExistence type="inferred from homology"/>
<dbReference type="PROSITE" id="PS00136">
    <property type="entry name" value="SUBTILASE_ASP"/>
    <property type="match status" value="1"/>
</dbReference>
<dbReference type="Gene3D" id="3.50.30.30">
    <property type="match status" value="1"/>
</dbReference>